<dbReference type="InterPro" id="IPR003838">
    <property type="entry name" value="ABC3_permease_C"/>
</dbReference>
<keyword evidence="2" id="KW-1003">Cell membrane</keyword>
<evidence type="ECO:0000256" key="4">
    <source>
        <dbReference type="ARBA" id="ARBA00022989"/>
    </source>
</evidence>
<feature type="transmembrane region" description="Helical" evidence="8">
    <location>
        <begin position="291"/>
        <end position="317"/>
    </location>
</feature>
<name>A0ABW6LGR5_9ACTN</name>
<accession>A0ABW6LGR5</accession>
<dbReference type="PANTHER" id="PTHR30572:SF4">
    <property type="entry name" value="ABC TRANSPORTER PERMEASE YTRF"/>
    <property type="match status" value="1"/>
</dbReference>
<evidence type="ECO:0000256" key="2">
    <source>
        <dbReference type="ARBA" id="ARBA00022475"/>
    </source>
</evidence>
<sequence length="834" mass="85902">MLSVTLRTLRIRWAGFTGSFVALSLGVALLTVMGLALASTADAPQRGPERFAAAPVVVRGQDTLRVPTPVGARESPLAHPRPVPAATVARLRTLGPVVEDRAFPVRATGGPADLVGHPWATAAFAPYELATGRAPRASGEVVVTGDWARPGQKVRTDKGSVRVVGTLTARGFENAVFFTDAHAARLDPSVAQFVVRADPASVRKAVGGGAQVLTGDARRLADADPGRDGEALTAMNALLGTAGGVTAFVSVFVVASTFAFAVAQRRREFALLRTAGATPAQIRRSVLAEALAVGTLASAVGCVLGSHGAPLLAARVADEGLAPAWFTIGEHTWPYHAAFWTGLLVALCGATAASWRAGRTAPTEALREAAADKGPLTRGRLLCSVALLLTAAATLALSLTADPSDLLHRKTYISRPMLLITATALLTPLVLRPLTRLLTCFPSAVGMLVRENTATGVRRTAALAAPVLVTVALAGSLLGATATLNDAKTTETSDRTTAALVVTPAAGTAFDTTTLHRLGAVPGARISPTSSTAVHVLEDGVALTRSEARAATPGDLAATTRLPLTAGRLGDLDDGSIVVNEEWQRHRVGDRVRVWLGDGTPRTLRIAAVMPTGTGGNGVYVTPRNAPGAGVDRVDVALDQGTAPGPVATALRRALGTTGGVVLTRDAWIRATHPETNRTTRLGLLLVLGIALLYTGISVANTTVMAASDRVRDLAVLRLAGATRGQVLRLSAAEALTAVAAGALLGLLVTGVNLAGMWGALTLLSVRPTVTLPWQALGTTALACALLAVVCATAPAALTLRRRPANLAGIREQPSEPGRSHHETSRGKPPTVGP</sequence>
<comment type="caution">
    <text evidence="10">The sequence shown here is derived from an EMBL/GenBank/DDBJ whole genome shotgun (WGS) entry which is preliminary data.</text>
</comment>
<dbReference type="Proteomes" id="UP001601288">
    <property type="component" value="Unassembled WGS sequence"/>
</dbReference>
<feature type="domain" description="ABC3 transporter permease C-terminal" evidence="9">
    <location>
        <begin position="242"/>
        <end position="361"/>
    </location>
</feature>
<dbReference type="RefSeq" id="WP_358280195.1">
    <property type="nucleotide sequence ID" value="NZ_JBEYGJ010000007.1"/>
</dbReference>
<evidence type="ECO:0000256" key="5">
    <source>
        <dbReference type="ARBA" id="ARBA00023136"/>
    </source>
</evidence>
<feature type="transmembrane region" description="Helical" evidence="8">
    <location>
        <begin position="237"/>
        <end position="263"/>
    </location>
</feature>
<evidence type="ECO:0000256" key="6">
    <source>
        <dbReference type="ARBA" id="ARBA00038076"/>
    </source>
</evidence>
<dbReference type="PANTHER" id="PTHR30572">
    <property type="entry name" value="MEMBRANE COMPONENT OF TRANSPORTER-RELATED"/>
    <property type="match status" value="1"/>
</dbReference>
<feature type="transmembrane region" description="Helical" evidence="8">
    <location>
        <begin position="460"/>
        <end position="480"/>
    </location>
</feature>
<comment type="subcellular location">
    <subcellularLocation>
        <location evidence="1">Cell membrane</location>
        <topology evidence="1">Multi-pass membrane protein</topology>
    </subcellularLocation>
</comment>
<feature type="transmembrane region" description="Helical" evidence="8">
    <location>
        <begin position="412"/>
        <end position="431"/>
    </location>
</feature>
<comment type="similarity">
    <text evidence="6">Belongs to the ABC-4 integral membrane protein family.</text>
</comment>
<keyword evidence="11" id="KW-1185">Reference proteome</keyword>
<dbReference type="Pfam" id="PF02687">
    <property type="entry name" value="FtsX"/>
    <property type="match status" value="2"/>
</dbReference>
<evidence type="ECO:0000256" key="3">
    <source>
        <dbReference type="ARBA" id="ARBA00022692"/>
    </source>
</evidence>
<keyword evidence="4 8" id="KW-1133">Transmembrane helix</keyword>
<reference evidence="10 11" key="1">
    <citation type="submission" date="2024-10" db="EMBL/GenBank/DDBJ databases">
        <title>The Natural Products Discovery Center: Release of the First 8490 Sequenced Strains for Exploring Actinobacteria Biosynthetic Diversity.</title>
        <authorList>
            <person name="Kalkreuter E."/>
            <person name="Kautsar S.A."/>
            <person name="Yang D."/>
            <person name="Bader C.D."/>
            <person name="Teijaro C.N."/>
            <person name="Fluegel L."/>
            <person name="Davis C.M."/>
            <person name="Simpson J.R."/>
            <person name="Lauterbach L."/>
            <person name="Steele A.D."/>
            <person name="Gui C."/>
            <person name="Meng S."/>
            <person name="Li G."/>
            <person name="Viehrig K."/>
            <person name="Ye F."/>
            <person name="Su P."/>
            <person name="Kiefer A.F."/>
            <person name="Nichols A."/>
            <person name="Cepeda A.J."/>
            <person name="Yan W."/>
            <person name="Fan B."/>
            <person name="Jiang Y."/>
            <person name="Adhikari A."/>
            <person name="Zheng C.-J."/>
            <person name="Schuster L."/>
            <person name="Cowan T.M."/>
            <person name="Smanski M.J."/>
            <person name="Chevrette M.G."/>
            <person name="De Carvalho L.P.S."/>
            <person name="Shen B."/>
        </authorList>
    </citation>
    <scope>NUCLEOTIDE SEQUENCE [LARGE SCALE GENOMIC DNA]</scope>
    <source>
        <strain evidence="10 11">NPDC007066</strain>
    </source>
</reference>
<evidence type="ECO:0000313" key="11">
    <source>
        <dbReference type="Proteomes" id="UP001601288"/>
    </source>
</evidence>
<gene>
    <name evidence="10" type="ORF">ACFYM3_23905</name>
</gene>
<protein>
    <submittedName>
        <fullName evidence="10">FtsX-like permease family protein</fullName>
    </submittedName>
</protein>
<evidence type="ECO:0000256" key="8">
    <source>
        <dbReference type="SAM" id="Phobius"/>
    </source>
</evidence>
<feature type="transmembrane region" description="Helical" evidence="8">
    <location>
        <begin position="682"/>
        <end position="706"/>
    </location>
</feature>
<feature type="transmembrane region" description="Helical" evidence="8">
    <location>
        <begin position="727"/>
        <end position="752"/>
    </location>
</feature>
<proteinExistence type="inferred from homology"/>
<feature type="transmembrane region" description="Helical" evidence="8">
    <location>
        <begin position="379"/>
        <end position="400"/>
    </location>
</feature>
<feature type="region of interest" description="Disordered" evidence="7">
    <location>
        <begin position="810"/>
        <end position="834"/>
    </location>
</feature>
<dbReference type="EMBL" id="JBIAFP010000014">
    <property type="protein sequence ID" value="MFE9227618.1"/>
    <property type="molecule type" value="Genomic_DNA"/>
</dbReference>
<keyword evidence="3 8" id="KW-0812">Transmembrane</keyword>
<evidence type="ECO:0000256" key="7">
    <source>
        <dbReference type="SAM" id="MobiDB-lite"/>
    </source>
</evidence>
<evidence type="ECO:0000313" key="10">
    <source>
        <dbReference type="EMBL" id="MFE9227618.1"/>
    </source>
</evidence>
<feature type="transmembrane region" description="Helical" evidence="8">
    <location>
        <begin position="337"/>
        <end position="358"/>
    </location>
</feature>
<evidence type="ECO:0000256" key="1">
    <source>
        <dbReference type="ARBA" id="ARBA00004651"/>
    </source>
</evidence>
<feature type="domain" description="ABC3 transporter permease C-terminal" evidence="9">
    <location>
        <begin position="686"/>
        <end position="801"/>
    </location>
</feature>
<evidence type="ECO:0000259" key="9">
    <source>
        <dbReference type="Pfam" id="PF02687"/>
    </source>
</evidence>
<dbReference type="InterPro" id="IPR050250">
    <property type="entry name" value="Macrolide_Exporter_MacB"/>
</dbReference>
<feature type="transmembrane region" description="Helical" evidence="8">
    <location>
        <begin position="772"/>
        <end position="798"/>
    </location>
</feature>
<keyword evidence="5 8" id="KW-0472">Membrane</keyword>
<organism evidence="10 11">
    <name type="scientific">Streptomyces massasporeus</name>
    <dbReference type="NCBI Taxonomy" id="67324"/>
    <lineage>
        <taxon>Bacteria</taxon>
        <taxon>Bacillati</taxon>
        <taxon>Actinomycetota</taxon>
        <taxon>Actinomycetes</taxon>
        <taxon>Kitasatosporales</taxon>
        <taxon>Streptomycetaceae</taxon>
        <taxon>Streptomyces</taxon>
    </lineage>
</organism>